<dbReference type="Pfam" id="PF07681">
    <property type="entry name" value="DoxX"/>
    <property type="match status" value="1"/>
</dbReference>
<feature type="transmembrane region" description="Helical" evidence="5">
    <location>
        <begin position="117"/>
        <end position="137"/>
    </location>
</feature>
<evidence type="ECO:0000256" key="1">
    <source>
        <dbReference type="ARBA" id="ARBA00004141"/>
    </source>
</evidence>
<reference evidence="6 7" key="1">
    <citation type="submission" date="2024-09" db="EMBL/GenBank/DDBJ databases">
        <authorList>
            <person name="Sun Q."/>
            <person name="Mori K."/>
        </authorList>
    </citation>
    <scope>NUCLEOTIDE SEQUENCE [LARGE SCALE GENOMIC DNA]</scope>
    <source>
        <strain evidence="6 7">JCM 13503</strain>
    </source>
</reference>
<dbReference type="Proteomes" id="UP001589733">
    <property type="component" value="Unassembled WGS sequence"/>
</dbReference>
<keyword evidence="4 5" id="KW-0472">Membrane</keyword>
<protein>
    <submittedName>
        <fullName evidence="6">DoxX family membrane protein</fullName>
    </submittedName>
</protein>
<accession>A0ABV6AZA1</accession>
<evidence type="ECO:0000313" key="6">
    <source>
        <dbReference type="EMBL" id="MFB9992060.1"/>
    </source>
</evidence>
<evidence type="ECO:0000313" key="7">
    <source>
        <dbReference type="Proteomes" id="UP001589733"/>
    </source>
</evidence>
<dbReference type="RefSeq" id="WP_380008231.1">
    <property type="nucleotide sequence ID" value="NZ_JBHLYR010000028.1"/>
</dbReference>
<name>A0ABV6AZA1_9DEIO</name>
<keyword evidence="3 5" id="KW-1133">Transmembrane helix</keyword>
<dbReference type="PANTHER" id="PTHR36974:SF1">
    <property type="entry name" value="DOXX FAMILY MEMBRANE PROTEIN"/>
    <property type="match status" value="1"/>
</dbReference>
<evidence type="ECO:0000256" key="5">
    <source>
        <dbReference type="SAM" id="Phobius"/>
    </source>
</evidence>
<evidence type="ECO:0000256" key="2">
    <source>
        <dbReference type="ARBA" id="ARBA00022692"/>
    </source>
</evidence>
<dbReference type="EMBL" id="JBHLYR010000028">
    <property type="protein sequence ID" value="MFB9992060.1"/>
    <property type="molecule type" value="Genomic_DNA"/>
</dbReference>
<feature type="transmembrane region" description="Helical" evidence="5">
    <location>
        <begin position="79"/>
        <end position="97"/>
    </location>
</feature>
<keyword evidence="2 5" id="KW-0812">Transmembrane</keyword>
<comment type="subcellular location">
    <subcellularLocation>
        <location evidence="1">Membrane</location>
        <topology evidence="1">Multi-pass membrane protein</topology>
    </subcellularLocation>
</comment>
<dbReference type="PANTHER" id="PTHR36974">
    <property type="entry name" value="MEMBRANE PROTEIN-RELATED"/>
    <property type="match status" value="1"/>
</dbReference>
<proteinExistence type="predicted"/>
<organism evidence="6 7">
    <name type="scientific">Deinococcus oregonensis</name>
    <dbReference type="NCBI Taxonomy" id="1805970"/>
    <lineage>
        <taxon>Bacteria</taxon>
        <taxon>Thermotogati</taxon>
        <taxon>Deinococcota</taxon>
        <taxon>Deinococci</taxon>
        <taxon>Deinococcales</taxon>
        <taxon>Deinococcaceae</taxon>
        <taxon>Deinococcus</taxon>
    </lineage>
</organism>
<evidence type="ECO:0000256" key="4">
    <source>
        <dbReference type="ARBA" id="ARBA00023136"/>
    </source>
</evidence>
<evidence type="ECO:0000256" key="3">
    <source>
        <dbReference type="ARBA" id="ARBA00022989"/>
    </source>
</evidence>
<dbReference type="InterPro" id="IPR032808">
    <property type="entry name" value="DoxX"/>
</dbReference>
<sequence length="148" mass="15900">MPMSLAPRVSWIQHAARLLLGGALLLAGTGHLTTQRQAFQAQVPTWLPLDPDFVVVASGIVELALGAALIALPRHRIPVGALVAAFFVAIFPGNISQSLTQTDAFGLNTDQARLIRLFFQPLLVAWALWSTGAWAAWRAGRRGRRAAG</sequence>
<feature type="transmembrane region" description="Helical" evidence="5">
    <location>
        <begin position="54"/>
        <end position="72"/>
    </location>
</feature>
<comment type="caution">
    <text evidence="6">The sequence shown here is derived from an EMBL/GenBank/DDBJ whole genome shotgun (WGS) entry which is preliminary data.</text>
</comment>
<gene>
    <name evidence="6" type="ORF">ACFFLM_08815</name>
</gene>
<keyword evidence="7" id="KW-1185">Reference proteome</keyword>